<evidence type="ECO:0000313" key="2">
    <source>
        <dbReference type="EMBL" id="GLR17598.1"/>
    </source>
</evidence>
<dbReference type="EMBL" id="BSOH01000014">
    <property type="protein sequence ID" value="GLR17598.1"/>
    <property type="molecule type" value="Genomic_DNA"/>
</dbReference>
<dbReference type="AlphaFoldDB" id="A0AA37SSZ8"/>
<reference evidence="2" key="2">
    <citation type="submission" date="2023-01" db="EMBL/GenBank/DDBJ databases">
        <title>Draft genome sequence of Portibacter lacus strain NBRC 108769.</title>
        <authorList>
            <person name="Sun Q."/>
            <person name="Mori K."/>
        </authorList>
    </citation>
    <scope>NUCLEOTIDE SEQUENCE</scope>
    <source>
        <strain evidence="2">NBRC 108769</strain>
    </source>
</reference>
<proteinExistence type="predicted"/>
<feature type="transmembrane region" description="Helical" evidence="1">
    <location>
        <begin position="12"/>
        <end position="33"/>
    </location>
</feature>
<reference evidence="2" key="1">
    <citation type="journal article" date="2014" name="Int. J. Syst. Evol. Microbiol.">
        <title>Complete genome sequence of Corynebacterium casei LMG S-19264T (=DSM 44701T), isolated from a smear-ripened cheese.</title>
        <authorList>
            <consortium name="US DOE Joint Genome Institute (JGI-PGF)"/>
            <person name="Walter F."/>
            <person name="Albersmeier A."/>
            <person name="Kalinowski J."/>
            <person name="Ruckert C."/>
        </authorList>
    </citation>
    <scope>NUCLEOTIDE SEQUENCE</scope>
    <source>
        <strain evidence="2">NBRC 108769</strain>
    </source>
</reference>
<name>A0AA37SSZ8_9BACT</name>
<gene>
    <name evidence="2" type="ORF">GCM10007940_22130</name>
</gene>
<organism evidence="2 3">
    <name type="scientific">Portibacter lacus</name>
    <dbReference type="NCBI Taxonomy" id="1099794"/>
    <lineage>
        <taxon>Bacteria</taxon>
        <taxon>Pseudomonadati</taxon>
        <taxon>Bacteroidota</taxon>
        <taxon>Saprospiria</taxon>
        <taxon>Saprospirales</taxon>
        <taxon>Haliscomenobacteraceae</taxon>
        <taxon>Portibacter</taxon>
    </lineage>
</organism>
<keyword evidence="1" id="KW-0812">Transmembrane</keyword>
<evidence type="ECO:0000256" key="1">
    <source>
        <dbReference type="SAM" id="Phobius"/>
    </source>
</evidence>
<accession>A0AA37SSZ8</accession>
<keyword evidence="1" id="KW-1133">Transmembrane helix</keyword>
<protein>
    <submittedName>
        <fullName evidence="2">Uncharacterized protein</fullName>
    </submittedName>
</protein>
<keyword evidence="3" id="KW-1185">Reference proteome</keyword>
<keyword evidence="1" id="KW-0472">Membrane</keyword>
<sequence length="125" mass="14164">MRINHMKVRNDLSLFSIAAGISLGLTTIIGLPAGRYTLELDISLEILDVNQNIVEIYNGKGKQRAIIGAYYGYGENSAKEKCLYESMEMCLTQINEKVMRDFDRIEAKLIKIKKQFDLETSAPEE</sequence>
<comment type="caution">
    <text evidence="2">The sequence shown here is derived from an EMBL/GenBank/DDBJ whole genome shotgun (WGS) entry which is preliminary data.</text>
</comment>
<dbReference type="Proteomes" id="UP001156666">
    <property type="component" value="Unassembled WGS sequence"/>
</dbReference>
<evidence type="ECO:0000313" key="3">
    <source>
        <dbReference type="Proteomes" id="UP001156666"/>
    </source>
</evidence>